<proteinExistence type="predicted"/>
<evidence type="ECO:0000313" key="3">
    <source>
        <dbReference type="EMBL" id="CAG5090422.1"/>
    </source>
</evidence>
<dbReference type="InterPro" id="IPR036770">
    <property type="entry name" value="Ankyrin_rpt-contain_sf"/>
</dbReference>
<dbReference type="Proteomes" id="UP001158576">
    <property type="component" value="Chromosome PAR"/>
</dbReference>
<evidence type="ECO:0000256" key="1">
    <source>
        <dbReference type="SAM" id="Coils"/>
    </source>
</evidence>
<keyword evidence="1" id="KW-0175">Coiled coil</keyword>
<dbReference type="EMBL" id="OU015568">
    <property type="protein sequence ID" value="CAG5090422.1"/>
    <property type="molecule type" value="Genomic_DNA"/>
</dbReference>
<dbReference type="Gene3D" id="1.25.40.20">
    <property type="entry name" value="Ankyrin repeat-containing domain"/>
    <property type="match status" value="1"/>
</dbReference>
<gene>
    <name evidence="3" type="ORF">OKIOD_LOCUS4152</name>
</gene>
<dbReference type="SUPFAM" id="SSF48403">
    <property type="entry name" value="Ankyrin repeat"/>
    <property type="match status" value="1"/>
</dbReference>
<dbReference type="InterPro" id="IPR002110">
    <property type="entry name" value="Ankyrin_rpt"/>
</dbReference>
<evidence type="ECO:0000256" key="2">
    <source>
        <dbReference type="SAM" id="MobiDB-lite"/>
    </source>
</evidence>
<feature type="coiled-coil region" evidence="1">
    <location>
        <begin position="486"/>
        <end position="549"/>
    </location>
</feature>
<dbReference type="Pfam" id="PF13637">
    <property type="entry name" value="Ank_4"/>
    <property type="match status" value="1"/>
</dbReference>
<feature type="compositionally biased region" description="Polar residues" evidence="2">
    <location>
        <begin position="395"/>
        <end position="430"/>
    </location>
</feature>
<sequence>MIREQYGEPRPFTEQDEQFMVAMRTADMNQTRILLHENPDLIQLDGFPSSSGWRDSPLCHLVYFRENPEQRVSAVEYLISRGADINYVNSKGNSVLQVALSENHGPPIVAILRLLISNGAVLNHVGGRLISVIWQAARRSKMVKSIIAAALRDRPHQLESLLVRGSDSDQFWRNMVAMTSLGFGNTLEKTLAKLDKVLLNEGLLKVCGDAGWDKGDFNNDRVILARILLNLGADAETENKYGKSAIQIADMRNRGNLADFLQNPNQPEEPPALKRQLTMERILKDRQNREQKLLRQREQREQQPHPLSLFDKYNQRRSSQESLASPSSTRQQVDLRGLGQSKNDRPLVTKGQMLKLNVPKSAVTRMSRRESTDNMSDVVSAPSSPTNSTCSSSSITMNGYGQSATLPRNFPRSPQRSLSNPALDTVTSPGQRGPVVKGQNKIEMKIGQRPERTFLPKEPLMNYSLHSEPEVASNGPMGAIQNQRIVELMTNQVKNLQVQKQGLEMAMMEMKNEIANERQVFHREKEKWMREMNRMKAAQELERKEFERQKYIFTKKLEYKDKVLQDARGVLSSYDDLDFD</sequence>
<name>A0ABN7S8E4_OIKDI</name>
<keyword evidence="4" id="KW-1185">Reference proteome</keyword>
<protein>
    <submittedName>
        <fullName evidence="3">Oidioi.mRNA.OKI2018_I69.PAR.g12594.t1.cds</fullName>
    </submittedName>
</protein>
<feature type="compositionally biased region" description="Low complexity" evidence="2">
    <location>
        <begin position="380"/>
        <end position="394"/>
    </location>
</feature>
<feature type="region of interest" description="Disordered" evidence="2">
    <location>
        <begin position="290"/>
        <end position="436"/>
    </location>
</feature>
<accession>A0ABN7S8E4</accession>
<organism evidence="3 4">
    <name type="scientific">Oikopleura dioica</name>
    <name type="common">Tunicate</name>
    <dbReference type="NCBI Taxonomy" id="34765"/>
    <lineage>
        <taxon>Eukaryota</taxon>
        <taxon>Metazoa</taxon>
        <taxon>Chordata</taxon>
        <taxon>Tunicata</taxon>
        <taxon>Appendicularia</taxon>
        <taxon>Copelata</taxon>
        <taxon>Oikopleuridae</taxon>
        <taxon>Oikopleura</taxon>
    </lineage>
</organism>
<evidence type="ECO:0000313" key="4">
    <source>
        <dbReference type="Proteomes" id="UP001158576"/>
    </source>
</evidence>
<feature type="compositionally biased region" description="Polar residues" evidence="2">
    <location>
        <begin position="316"/>
        <end position="332"/>
    </location>
</feature>
<feature type="compositionally biased region" description="Basic and acidic residues" evidence="2">
    <location>
        <begin position="290"/>
        <end position="303"/>
    </location>
</feature>
<reference evidence="3 4" key="1">
    <citation type="submission" date="2021-04" db="EMBL/GenBank/DDBJ databases">
        <authorList>
            <person name="Bliznina A."/>
        </authorList>
    </citation>
    <scope>NUCLEOTIDE SEQUENCE [LARGE SCALE GENOMIC DNA]</scope>
</reference>